<dbReference type="Proteomes" id="UP000001935">
    <property type="component" value="Chromosome"/>
</dbReference>
<dbReference type="SUPFAM" id="SSF47240">
    <property type="entry name" value="Ferritin-like"/>
    <property type="match status" value="1"/>
</dbReference>
<dbReference type="EMBL" id="CP000251">
    <property type="protein sequence ID" value="ABC82374.1"/>
    <property type="molecule type" value="Genomic_DNA"/>
</dbReference>
<proteinExistence type="predicted"/>
<evidence type="ECO:0000256" key="1">
    <source>
        <dbReference type="SAM" id="MobiDB-lite"/>
    </source>
</evidence>
<feature type="compositionally biased region" description="Basic residues" evidence="1">
    <location>
        <begin position="273"/>
        <end position="287"/>
    </location>
</feature>
<sequence>MVTRSRPRAGSLDSTAPLSQRVRSVTGAWRGAGNGAAASASASRRAGMGGSIAPAGGGAPADGRSAPACQGARDGKASGGASATPSRPARRRSASSVLASSISPASQARTAASSPRHSSTAPSSSGDPSPSPPASYGPSTGGRGTSTSSRWIFSDAIPGSRKNGPPSGRSAPGATSTPASSRSSSAPRRCSAARPVSPGSTTPATISSTSRYSGSGSAARLPRRKYAAGRSPRRVSTSTPRGVRAHAQTATASSAGRSITSMGYSGEALPSARRFRARSRRSRRNPSSRRACALRSSTISMAVTRGMPGWCTGPGPEGSGARPHVRRARGAGRSRPGVVRGGGRSQLFRGGSPMSTPETLAELGRLLQLEVDAATAYAAAISAAGPGALREELTLFQADHQRRALALHEAFARLRASPPEIRPNVRGATIGARQAPAGRPGARELIAALSGNARLAGDVYASALARPLPQEVREAAERALEEERRHLGRLQRLRASAALA</sequence>
<feature type="compositionally biased region" description="Low complexity" evidence="1">
    <location>
        <begin position="169"/>
        <end position="198"/>
    </location>
</feature>
<organism evidence="2 3">
    <name type="scientific">Anaeromyxobacter dehalogenans (strain 2CP-C)</name>
    <dbReference type="NCBI Taxonomy" id="290397"/>
    <lineage>
        <taxon>Bacteria</taxon>
        <taxon>Pseudomonadati</taxon>
        <taxon>Myxococcota</taxon>
        <taxon>Myxococcia</taxon>
        <taxon>Myxococcales</taxon>
        <taxon>Cystobacterineae</taxon>
        <taxon>Anaeromyxobacteraceae</taxon>
        <taxon>Anaeromyxobacter</taxon>
    </lineage>
</organism>
<feature type="compositionally biased region" description="Basic residues" evidence="1">
    <location>
        <begin position="323"/>
        <end position="332"/>
    </location>
</feature>
<dbReference type="InterPro" id="IPR012347">
    <property type="entry name" value="Ferritin-like"/>
</dbReference>
<feature type="compositionally biased region" description="Gly residues" evidence="1">
    <location>
        <begin position="47"/>
        <end position="60"/>
    </location>
</feature>
<dbReference type="HOGENOM" id="CLU_544744_0_0_7"/>
<evidence type="ECO:0008006" key="4">
    <source>
        <dbReference type="Google" id="ProtNLM"/>
    </source>
</evidence>
<feature type="compositionally biased region" description="Low complexity" evidence="1">
    <location>
        <begin position="27"/>
        <end position="46"/>
    </location>
</feature>
<protein>
    <recommendedName>
        <fullName evidence="4">DUF2383 domain-containing protein</fullName>
    </recommendedName>
</protein>
<dbReference type="KEGG" id="ade:Adeh_2604"/>
<reference evidence="2 3" key="1">
    <citation type="submission" date="2006-01" db="EMBL/GenBank/DDBJ databases">
        <title>Complete sequence of Anaeromyxobacter dehalogenans 2CP-C.</title>
        <authorList>
            <consortium name="US DOE Joint Genome Institute"/>
            <person name="Copeland A."/>
            <person name="Lucas S."/>
            <person name="Lapidus A."/>
            <person name="Barry K."/>
            <person name="Detter J.C."/>
            <person name="Glavina T."/>
            <person name="Hammon N."/>
            <person name="Israni S."/>
            <person name="Pitluck S."/>
            <person name="Brettin T."/>
            <person name="Bruce D."/>
            <person name="Han C."/>
            <person name="Tapia R."/>
            <person name="Gilna P."/>
            <person name="Kiss H."/>
            <person name="Schmutz J."/>
            <person name="Larimer F."/>
            <person name="Land M."/>
            <person name="Kyrpides N."/>
            <person name="Anderson I."/>
            <person name="Sanford R.A."/>
            <person name="Ritalahti K.M."/>
            <person name="Thomas H.S."/>
            <person name="Kirby J.R."/>
            <person name="Zhulin I.B."/>
            <person name="Loeffler F.E."/>
            <person name="Richardson P."/>
        </authorList>
    </citation>
    <scope>NUCLEOTIDE SEQUENCE [LARGE SCALE GENOMIC DNA]</scope>
    <source>
        <strain evidence="2 3">2CP-C</strain>
    </source>
</reference>
<dbReference type="STRING" id="290397.Adeh_2604"/>
<feature type="region of interest" description="Disordered" evidence="1">
    <location>
        <begin position="305"/>
        <end position="355"/>
    </location>
</feature>
<feature type="compositionally biased region" description="Polar residues" evidence="1">
    <location>
        <begin position="12"/>
        <end position="23"/>
    </location>
</feature>
<dbReference type="AlphaFoldDB" id="Q2IL44"/>
<name>Q2IL44_ANADE</name>
<feature type="compositionally biased region" description="Low complexity" evidence="1">
    <location>
        <begin position="94"/>
        <end position="128"/>
    </location>
</feature>
<feature type="compositionally biased region" description="Basic residues" evidence="1">
    <location>
        <begin position="221"/>
        <end position="233"/>
    </location>
</feature>
<dbReference type="InterPro" id="IPR009078">
    <property type="entry name" value="Ferritin-like_SF"/>
</dbReference>
<accession>Q2IL44</accession>
<feature type="compositionally biased region" description="Polar residues" evidence="1">
    <location>
        <begin position="248"/>
        <end position="263"/>
    </location>
</feature>
<gene>
    <name evidence="2" type="ordered locus">Adeh_2604</name>
</gene>
<evidence type="ECO:0000313" key="2">
    <source>
        <dbReference type="EMBL" id="ABC82374.1"/>
    </source>
</evidence>
<feature type="region of interest" description="Disordered" evidence="1">
    <location>
        <begin position="1"/>
        <end position="292"/>
    </location>
</feature>
<evidence type="ECO:0000313" key="3">
    <source>
        <dbReference type="Proteomes" id="UP000001935"/>
    </source>
</evidence>
<feature type="compositionally biased region" description="Low complexity" evidence="1">
    <location>
        <begin position="207"/>
        <end position="220"/>
    </location>
</feature>
<dbReference type="Gene3D" id="1.20.1260.10">
    <property type="match status" value="1"/>
</dbReference>
<dbReference type="eggNOG" id="COG2941">
    <property type="taxonomic scope" value="Bacteria"/>
</dbReference>